<sequence length="101" mass="11390">MRARVQPKQADQQVDDLRMQHQHVAREVKTLPFQQGKRLTVQIAAAATTVTSHGLRRKPTGWIKVDVSGDLDDVYRTSWDDEQITLAHPGASTINLVIMVF</sequence>
<dbReference type="AlphaFoldDB" id="A0A6M3XDZ3"/>
<protein>
    <submittedName>
        <fullName evidence="1">Uncharacterized protein</fullName>
    </submittedName>
</protein>
<gene>
    <name evidence="1" type="ORF">TM448B00567_0013</name>
</gene>
<dbReference type="EMBL" id="MT144636">
    <property type="protein sequence ID" value="QJH95992.1"/>
    <property type="molecule type" value="Genomic_DNA"/>
</dbReference>
<name>A0A6M3XDZ3_9ZZZZ</name>
<proteinExistence type="predicted"/>
<organism evidence="1">
    <name type="scientific">viral metagenome</name>
    <dbReference type="NCBI Taxonomy" id="1070528"/>
    <lineage>
        <taxon>unclassified sequences</taxon>
        <taxon>metagenomes</taxon>
        <taxon>organismal metagenomes</taxon>
    </lineage>
</organism>
<accession>A0A6M3XDZ3</accession>
<reference evidence="1" key="1">
    <citation type="submission" date="2020-03" db="EMBL/GenBank/DDBJ databases">
        <title>The deep terrestrial virosphere.</title>
        <authorList>
            <person name="Holmfeldt K."/>
            <person name="Nilsson E."/>
            <person name="Simone D."/>
            <person name="Lopez-Fernandez M."/>
            <person name="Wu X."/>
            <person name="de Brujin I."/>
            <person name="Lundin D."/>
            <person name="Andersson A."/>
            <person name="Bertilsson S."/>
            <person name="Dopson M."/>
        </authorList>
    </citation>
    <scope>NUCLEOTIDE SEQUENCE</scope>
    <source>
        <strain evidence="1">TM448B00567</strain>
    </source>
</reference>
<evidence type="ECO:0000313" key="1">
    <source>
        <dbReference type="EMBL" id="QJH95992.1"/>
    </source>
</evidence>